<evidence type="ECO:0000256" key="7">
    <source>
        <dbReference type="RuleBase" id="RU003653"/>
    </source>
</evidence>
<feature type="binding site" evidence="6">
    <location>
        <position position="168"/>
    </location>
    <ligand>
        <name>a divalent metal cation</name>
        <dbReference type="ChEBI" id="CHEBI:60240"/>
        <label>2</label>
        <note>catalytic</note>
    </ligand>
</feature>
<keyword evidence="4 6" id="KW-0479">Metal-binding</keyword>
<reference evidence="9 10" key="1">
    <citation type="journal article" date="2019" name="Nat. Microbiol.">
        <title>Mediterranean grassland soil C-N compound turnover is dependent on rainfall and depth, and is mediated by genomically divergent microorganisms.</title>
        <authorList>
            <person name="Diamond S."/>
            <person name="Andeer P.F."/>
            <person name="Li Z."/>
            <person name="Crits-Christoph A."/>
            <person name="Burstein D."/>
            <person name="Anantharaman K."/>
            <person name="Lane K.R."/>
            <person name="Thomas B.C."/>
            <person name="Pan C."/>
            <person name="Northen T.R."/>
            <person name="Banfield J.F."/>
        </authorList>
    </citation>
    <scope>NUCLEOTIDE SEQUENCE [LARGE SCALE GENOMIC DNA]</scope>
    <source>
        <strain evidence="9">NP_4</strain>
    </source>
</reference>
<keyword evidence="3 6" id="KW-0645">Protease</keyword>
<dbReference type="SUPFAM" id="SSF55920">
    <property type="entry name" value="Creatinase/aminopeptidase"/>
    <property type="match status" value="1"/>
</dbReference>
<dbReference type="Pfam" id="PF00557">
    <property type="entry name" value="Peptidase_M24"/>
    <property type="match status" value="1"/>
</dbReference>
<dbReference type="InterPro" id="IPR036005">
    <property type="entry name" value="Creatinase/aminopeptidase-like"/>
</dbReference>
<dbReference type="PANTHER" id="PTHR43330:SF27">
    <property type="entry name" value="METHIONINE AMINOPEPTIDASE"/>
    <property type="match status" value="1"/>
</dbReference>
<feature type="binding site" evidence="6">
    <location>
        <position position="77"/>
    </location>
    <ligand>
        <name>substrate</name>
    </ligand>
</feature>
<dbReference type="AlphaFoldDB" id="A0A537L5H9"/>
<comment type="cofactor">
    <cofactor evidence="6">
        <name>Co(2+)</name>
        <dbReference type="ChEBI" id="CHEBI:48828"/>
    </cofactor>
    <cofactor evidence="6">
        <name>Zn(2+)</name>
        <dbReference type="ChEBI" id="CHEBI:29105"/>
    </cofactor>
    <cofactor evidence="6">
        <name>Mn(2+)</name>
        <dbReference type="ChEBI" id="CHEBI:29035"/>
    </cofactor>
    <cofactor evidence="6">
        <name>Fe(2+)</name>
        <dbReference type="ChEBI" id="CHEBI:29033"/>
    </cofactor>
    <text evidence="6">Binds 2 divalent metal cations per subunit. Has a high-affinity and a low affinity metal-binding site. The true nature of the physiological cofactor is under debate. The enzyme is active with cobalt, zinc, manganese or divalent iron ions. Most likely, methionine aminopeptidases function as mononuclear Fe(2+)-metalloproteases under physiological conditions, and the catalytically relevant metal-binding site has been assigned to the histidine-containing high-affinity site.</text>
</comment>
<comment type="subunit">
    <text evidence="6">Monomer.</text>
</comment>
<dbReference type="GO" id="GO:0006508">
    <property type="term" value="P:proteolysis"/>
    <property type="evidence" value="ECO:0007669"/>
    <property type="project" value="UniProtKB-KW"/>
</dbReference>
<feature type="binding site" evidence="6">
    <location>
        <position position="201"/>
    </location>
    <ligand>
        <name>a divalent metal cation</name>
        <dbReference type="ChEBI" id="CHEBI:60240"/>
        <label>2</label>
        <note>catalytic</note>
    </ligand>
</feature>
<evidence type="ECO:0000313" key="9">
    <source>
        <dbReference type="EMBL" id="TMJ03250.1"/>
    </source>
</evidence>
<evidence type="ECO:0000256" key="1">
    <source>
        <dbReference type="ARBA" id="ARBA00002521"/>
    </source>
</evidence>
<dbReference type="InterPro" id="IPR000994">
    <property type="entry name" value="Pept_M24"/>
</dbReference>
<comment type="catalytic activity">
    <reaction evidence="6 7">
        <text>Release of N-terminal amino acids, preferentially methionine, from peptides and arylamides.</text>
        <dbReference type="EC" id="3.4.11.18"/>
    </reaction>
</comment>
<evidence type="ECO:0000256" key="6">
    <source>
        <dbReference type="HAMAP-Rule" id="MF_01974"/>
    </source>
</evidence>
<dbReference type="GO" id="GO:0004239">
    <property type="term" value="F:initiator methionyl aminopeptidase activity"/>
    <property type="evidence" value="ECO:0007669"/>
    <property type="project" value="UniProtKB-UniRule"/>
</dbReference>
<evidence type="ECO:0000259" key="8">
    <source>
        <dbReference type="Pfam" id="PF00557"/>
    </source>
</evidence>
<evidence type="ECO:0000256" key="4">
    <source>
        <dbReference type="ARBA" id="ARBA00022723"/>
    </source>
</evidence>
<dbReference type="GO" id="GO:0070006">
    <property type="term" value="F:metalloaminopeptidase activity"/>
    <property type="evidence" value="ECO:0007669"/>
    <property type="project" value="UniProtKB-UniRule"/>
</dbReference>
<feature type="binding site" evidence="6">
    <location>
        <position position="105"/>
    </location>
    <ligand>
        <name>a divalent metal cation</name>
        <dbReference type="ChEBI" id="CHEBI:60240"/>
        <label>1</label>
    </ligand>
</feature>
<dbReference type="GO" id="GO:0005829">
    <property type="term" value="C:cytosol"/>
    <property type="evidence" value="ECO:0007669"/>
    <property type="project" value="TreeGrafter"/>
</dbReference>
<feature type="binding site" evidence="6">
    <location>
        <position position="94"/>
    </location>
    <ligand>
        <name>a divalent metal cation</name>
        <dbReference type="ChEBI" id="CHEBI:60240"/>
        <label>1</label>
    </ligand>
</feature>
<comment type="caution">
    <text evidence="9">The sequence shown here is derived from an EMBL/GenBank/DDBJ whole genome shotgun (WGS) entry which is preliminary data.</text>
</comment>
<keyword evidence="5 6" id="KW-0378">Hydrolase</keyword>
<dbReference type="PRINTS" id="PR00599">
    <property type="entry name" value="MAPEPTIDASE"/>
</dbReference>
<comment type="function">
    <text evidence="1 6">Removes the N-terminal methionine from nascent proteins. The N-terminal methionine is often cleaved when the second residue in the primary sequence is small and uncharged (Met-Ala-, Cys, Gly, Pro, Ser, Thr, or Val). Requires deformylation of the N(alpha)-formylated initiator methionine before it can be hydrolyzed.</text>
</comment>
<feature type="binding site" evidence="6">
    <location>
        <position position="232"/>
    </location>
    <ligand>
        <name>a divalent metal cation</name>
        <dbReference type="ChEBI" id="CHEBI:60240"/>
        <label>1</label>
    </ligand>
</feature>
<organism evidence="9 10">
    <name type="scientific">Candidatus Segetimicrobium genomatis</name>
    <dbReference type="NCBI Taxonomy" id="2569760"/>
    <lineage>
        <taxon>Bacteria</taxon>
        <taxon>Bacillati</taxon>
        <taxon>Candidatus Sysuimicrobiota</taxon>
        <taxon>Candidatus Sysuimicrobiia</taxon>
        <taxon>Candidatus Sysuimicrobiales</taxon>
        <taxon>Candidatus Segetimicrobiaceae</taxon>
        <taxon>Candidatus Segetimicrobium</taxon>
    </lineage>
</organism>
<evidence type="ECO:0000256" key="3">
    <source>
        <dbReference type="ARBA" id="ARBA00022670"/>
    </source>
</evidence>
<dbReference type="InterPro" id="IPR002467">
    <property type="entry name" value="Pept_M24A_MAP1"/>
</dbReference>
<evidence type="ECO:0000256" key="5">
    <source>
        <dbReference type="ARBA" id="ARBA00022801"/>
    </source>
</evidence>
<accession>A0A537L5H9</accession>
<feature type="binding site" evidence="6">
    <location>
        <position position="232"/>
    </location>
    <ligand>
        <name>a divalent metal cation</name>
        <dbReference type="ChEBI" id="CHEBI:60240"/>
        <label>2</label>
        <note>catalytic</note>
    </ligand>
</feature>
<keyword evidence="2 6" id="KW-0031">Aminopeptidase</keyword>
<dbReference type="NCBIfam" id="TIGR00500">
    <property type="entry name" value="met_pdase_I"/>
    <property type="match status" value="1"/>
</dbReference>
<feature type="domain" description="Peptidase M24" evidence="8">
    <location>
        <begin position="11"/>
        <end position="239"/>
    </location>
</feature>
<dbReference type="PANTHER" id="PTHR43330">
    <property type="entry name" value="METHIONINE AMINOPEPTIDASE"/>
    <property type="match status" value="1"/>
</dbReference>
<name>A0A537L5H9_9BACT</name>
<dbReference type="CDD" id="cd01086">
    <property type="entry name" value="MetAP1"/>
    <property type="match status" value="1"/>
</dbReference>
<sequence>MVILKTPVEIEQMRRAGVLAAEALREVVRAVRPGVTGTQLNAIAERYLRARGGTPSFLGYRGFPASICISVNDEVVHGIPDGMPLPDGALVSLDLGAVVDGFHGDVAVTVPVGQVEPRLQRLVAVTREGLYHAIEVARPGKRLGDVGAAVQQHVEAAGLSVVRDFAGHGIGRSLHEEPQIPNFGEPGTGTVLRDGMTLAIEPMVNLGTYEVVMDGDGWTVRTKDGQPSAHCEHTVAVTADGAMVLTAIPDGVI</sequence>
<evidence type="ECO:0000313" key="10">
    <source>
        <dbReference type="Proteomes" id="UP000319353"/>
    </source>
</evidence>
<dbReference type="PROSITE" id="PS00680">
    <property type="entry name" value="MAP_1"/>
    <property type="match status" value="1"/>
</dbReference>
<comment type="similarity">
    <text evidence="6">Belongs to the peptidase M24A family. Methionine aminopeptidase type 1 subfamily.</text>
</comment>
<dbReference type="EMBL" id="VBAL01000061">
    <property type="protein sequence ID" value="TMJ03250.1"/>
    <property type="molecule type" value="Genomic_DNA"/>
</dbReference>
<gene>
    <name evidence="6 9" type="primary">map</name>
    <name evidence="9" type="ORF">E6H01_05340</name>
</gene>
<dbReference type="Gene3D" id="3.90.230.10">
    <property type="entry name" value="Creatinase/methionine aminopeptidase superfamily"/>
    <property type="match status" value="1"/>
</dbReference>
<dbReference type="InterPro" id="IPR001714">
    <property type="entry name" value="Pept_M24_MAP"/>
</dbReference>
<proteinExistence type="inferred from homology"/>
<dbReference type="EC" id="3.4.11.18" evidence="6 7"/>
<evidence type="ECO:0000256" key="2">
    <source>
        <dbReference type="ARBA" id="ARBA00022438"/>
    </source>
</evidence>
<dbReference type="GO" id="GO:0046872">
    <property type="term" value="F:metal ion binding"/>
    <property type="evidence" value="ECO:0007669"/>
    <property type="project" value="UniProtKB-UniRule"/>
</dbReference>
<dbReference type="Proteomes" id="UP000319353">
    <property type="component" value="Unassembled WGS sequence"/>
</dbReference>
<protein>
    <recommendedName>
        <fullName evidence="6 7">Methionine aminopeptidase</fullName>
        <shortName evidence="6">MAP</shortName>
        <shortName evidence="6">MetAP</shortName>
        <ecNumber evidence="6 7">3.4.11.18</ecNumber>
    </recommendedName>
    <alternativeName>
        <fullName evidence="6">Peptidase M</fullName>
    </alternativeName>
</protein>
<dbReference type="HAMAP" id="MF_01974">
    <property type="entry name" value="MetAP_1"/>
    <property type="match status" value="1"/>
</dbReference>
<feature type="binding site" evidence="6">
    <location>
        <position position="105"/>
    </location>
    <ligand>
        <name>a divalent metal cation</name>
        <dbReference type="ChEBI" id="CHEBI:60240"/>
        <label>2</label>
        <note>catalytic</note>
    </ligand>
</feature>
<feature type="binding site" evidence="6">
    <location>
        <position position="175"/>
    </location>
    <ligand>
        <name>substrate</name>
    </ligand>
</feature>